<dbReference type="EMBL" id="DS113943">
    <property type="protein sequence ID" value="EAX92865.1"/>
    <property type="molecule type" value="Genomic_DNA"/>
</dbReference>
<keyword evidence="2" id="KW-1185">Reference proteome</keyword>
<organism evidence="1 2">
    <name type="scientific">Trichomonas vaginalis (strain ATCC PRA-98 / G3)</name>
    <dbReference type="NCBI Taxonomy" id="412133"/>
    <lineage>
        <taxon>Eukaryota</taxon>
        <taxon>Metamonada</taxon>
        <taxon>Parabasalia</taxon>
        <taxon>Trichomonadida</taxon>
        <taxon>Trichomonadidae</taxon>
        <taxon>Trichomonas</taxon>
    </lineage>
</organism>
<dbReference type="KEGG" id="tva:4750579"/>
<sequence>MKKIEVEPLPSFIMQRLTHVVYCNISTELVRAQPRCFSRIRRAWKKITKENNLNIRIYFPAISFNSKSINSYLSSSKLIFNSREKGFYFDAKDTNTQPNRELQTTQYLRQVMYETDFLQTGNFFDLPISVMFFSLGTEQPVTRKFPMWAQYTIDQASGIHAIYEEAKLEEILQAFIIRSLKSRLDRLVDNARADYLNKKDFINFRRVIDAEACKGNHKAAYVQVKELLKSPNIPVEIQTSSIFLKIELEIILGEISNDTINDILQCIEYSPTYEWRLLAILIHFWISFKMSKPTTSEIERYIISESPINLIVRPFLLEQISIFKGKSLPLTLMQASELHRATGNEEHCLRCYWRAYNSISSTNLYDAKNYLLHSIVSTLFHEKPESAALMSPYLGELLKETHIQKAPITATYLALTEPTEVFECNFIKVSLIDVSFDSPITGPSNYEEDWYQTAIRLFSFKTGKSF</sequence>
<evidence type="ECO:0000313" key="1">
    <source>
        <dbReference type="EMBL" id="EAX92865.1"/>
    </source>
</evidence>
<accession>A2FQF7</accession>
<name>A2FQF7_TRIV3</name>
<reference evidence="1" key="1">
    <citation type="submission" date="2006-10" db="EMBL/GenBank/DDBJ databases">
        <authorList>
            <person name="Amadeo P."/>
            <person name="Zhao Q."/>
            <person name="Wortman J."/>
            <person name="Fraser-Liggett C."/>
            <person name="Carlton J."/>
        </authorList>
    </citation>
    <scope>NUCLEOTIDE SEQUENCE</scope>
    <source>
        <strain evidence="1">G3</strain>
    </source>
</reference>
<dbReference type="InParanoid" id="A2FQF7"/>
<gene>
    <name evidence="1" type="ORF">TVAG_321790</name>
</gene>
<dbReference type="VEuPathDB" id="TrichDB:TVAG_321790"/>
<protein>
    <submittedName>
        <fullName evidence="1">Uncharacterized protein</fullName>
    </submittedName>
</protein>
<dbReference type="AlphaFoldDB" id="A2FQF7"/>
<dbReference type="Proteomes" id="UP000001542">
    <property type="component" value="Unassembled WGS sequence"/>
</dbReference>
<proteinExistence type="predicted"/>
<dbReference type="VEuPathDB" id="TrichDB:TVAGG3_0482120"/>
<evidence type="ECO:0000313" key="2">
    <source>
        <dbReference type="Proteomes" id="UP000001542"/>
    </source>
</evidence>
<reference evidence="1" key="2">
    <citation type="journal article" date="2007" name="Science">
        <title>Draft genome sequence of the sexually transmitted pathogen Trichomonas vaginalis.</title>
        <authorList>
            <person name="Carlton J.M."/>
            <person name="Hirt R.P."/>
            <person name="Silva J.C."/>
            <person name="Delcher A.L."/>
            <person name="Schatz M."/>
            <person name="Zhao Q."/>
            <person name="Wortman J.R."/>
            <person name="Bidwell S.L."/>
            <person name="Alsmark U.C.M."/>
            <person name="Besteiro S."/>
            <person name="Sicheritz-Ponten T."/>
            <person name="Noel C.J."/>
            <person name="Dacks J.B."/>
            <person name="Foster P.G."/>
            <person name="Simillion C."/>
            <person name="Van de Peer Y."/>
            <person name="Miranda-Saavedra D."/>
            <person name="Barton G.J."/>
            <person name="Westrop G.D."/>
            <person name="Mueller S."/>
            <person name="Dessi D."/>
            <person name="Fiori P.L."/>
            <person name="Ren Q."/>
            <person name="Paulsen I."/>
            <person name="Zhang H."/>
            <person name="Bastida-Corcuera F.D."/>
            <person name="Simoes-Barbosa A."/>
            <person name="Brown M.T."/>
            <person name="Hayes R.D."/>
            <person name="Mukherjee M."/>
            <person name="Okumura C.Y."/>
            <person name="Schneider R."/>
            <person name="Smith A.J."/>
            <person name="Vanacova S."/>
            <person name="Villalvazo M."/>
            <person name="Haas B.J."/>
            <person name="Pertea M."/>
            <person name="Feldblyum T.V."/>
            <person name="Utterback T.R."/>
            <person name="Shu C.L."/>
            <person name="Osoegawa K."/>
            <person name="de Jong P.J."/>
            <person name="Hrdy I."/>
            <person name="Horvathova L."/>
            <person name="Zubacova Z."/>
            <person name="Dolezal P."/>
            <person name="Malik S.B."/>
            <person name="Logsdon J.M. Jr."/>
            <person name="Henze K."/>
            <person name="Gupta A."/>
            <person name="Wang C.C."/>
            <person name="Dunne R.L."/>
            <person name="Upcroft J.A."/>
            <person name="Upcroft P."/>
            <person name="White O."/>
            <person name="Salzberg S.L."/>
            <person name="Tang P."/>
            <person name="Chiu C.-H."/>
            <person name="Lee Y.-S."/>
            <person name="Embley T.M."/>
            <person name="Coombs G.H."/>
            <person name="Mottram J.C."/>
            <person name="Tachezy J."/>
            <person name="Fraser-Liggett C.M."/>
            <person name="Johnson P.J."/>
        </authorList>
    </citation>
    <scope>NUCLEOTIDE SEQUENCE [LARGE SCALE GENOMIC DNA]</scope>
    <source>
        <strain evidence="1">G3</strain>
    </source>
</reference>